<feature type="signal peptide" evidence="2">
    <location>
        <begin position="1"/>
        <end position="23"/>
    </location>
</feature>
<sequence>MTSRLPRSVTLTVLALAGALALAGCGKKPKAVDSPVPEGQVDPFPRTYPNPSLDPKPGKPAGSGVQFP</sequence>
<feature type="region of interest" description="Disordered" evidence="1">
    <location>
        <begin position="27"/>
        <end position="68"/>
    </location>
</feature>
<evidence type="ECO:0000256" key="1">
    <source>
        <dbReference type="SAM" id="MobiDB-lite"/>
    </source>
</evidence>
<dbReference type="RefSeq" id="WP_098735907.1">
    <property type="nucleotide sequence ID" value="NZ_PDKW01000039.1"/>
</dbReference>
<evidence type="ECO:0000256" key="2">
    <source>
        <dbReference type="SAM" id="SignalP"/>
    </source>
</evidence>
<evidence type="ECO:0000313" key="3">
    <source>
        <dbReference type="EMBL" id="PGH57922.1"/>
    </source>
</evidence>
<evidence type="ECO:0000313" key="4">
    <source>
        <dbReference type="Proteomes" id="UP000225379"/>
    </source>
</evidence>
<reference evidence="4" key="1">
    <citation type="submission" date="2017-10" db="EMBL/GenBank/DDBJ databases">
        <authorList>
            <person name="Kravchenko I.K."/>
            <person name="Grouzdev D.S."/>
        </authorList>
    </citation>
    <scope>NUCLEOTIDE SEQUENCE [LARGE SCALE GENOMIC DNA]</scope>
    <source>
        <strain evidence="4">B2</strain>
    </source>
</reference>
<dbReference type="OrthoDB" id="7307510at2"/>
<feature type="chain" id="PRO_5012292981" description="Argininosuccinate lyase" evidence="2">
    <location>
        <begin position="24"/>
        <end position="68"/>
    </location>
</feature>
<evidence type="ECO:0008006" key="5">
    <source>
        <dbReference type="Google" id="ProtNLM"/>
    </source>
</evidence>
<keyword evidence="4" id="KW-1185">Reference proteome</keyword>
<dbReference type="PROSITE" id="PS51257">
    <property type="entry name" value="PROKAR_LIPOPROTEIN"/>
    <property type="match status" value="1"/>
</dbReference>
<organism evidence="3 4">
    <name type="scientific">Azospirillum palustre</name>
    <dbReference type="NCBI Taxonomy" id="2044885"/>
    <lineage>
        <taxon>Bacteria</taxon>
        <taxon>Pseudomonadati</taxon>
        <taxon>Pseudomonadota</taxon>
        <taxon>Alphaproteobacteria</taxon>
        <taxon>Rhodospirillales</taxon>
        <taxon>Azospirillaceae</taxon>
        <taxon>Azospirillum</taxon>
    </lineage>
</organism>
<gene>
    <name evidence="3" type="ORF">CRT60_08120</name>
</gene>
<accession>A0A2B8BKJ1</accession>
<dbReference type="AlphaFoldDB" id="A0A2B8BKJ1"/>
<name>A0A2B8BKJ1_9PROT</name>
<keyword evidence="2" id="KW-0732">Signal</keyword>
<dbReference type="EMBL" id="PDKW01000039">
    <property type="protein sequence ID" value="PGH57922.1"/>
    <property type="molecule type" value="Genomic_DNA"/>
</dbReference>
<proteinExistence type="predicted"/>
<protein>
    <recommendedName>
        <fullName evidence="5">Argininosuccinate lyase</fullName>
    </recommendedName>
</protein>
<dbReference type="Proteomes" id="UP000225379">
    <property type="component" value="Unassembled WGS sequence"/>
</dbReference>
<comment type="caution">
    <text evidence="3">The sequence shown here is derived from an EMBL/GenBank/DDBJ whole genome shotgun (WGS) entry which is preliminary data.</text>
</comment>